<sequence length="172" mass="19931">MLELRQQYPLEGLLKLAGLVRSTFYYQQKALSTADKYAELKTKILTLFEQHKGRYGYRRITLALRNLGQVINHKTVQRLMHELRLKSLVRVKKYRSYQGSVSRVAPHVLQRQFHAQRPNEKWATDVTEFNVGGHKLDLSPVLDLYNGEIVADETSRRAAFEMVSTMLKKALA</sequence>
<dbReference type="KEGG" id="brh:RBRH_00206"/>
<dbReference type="Proteomes" id="UP000007437">
    <property type="component" value="Chromosome"/>
</dbReference>
<dbReference type="Pfam" id="PF13276">
    <property type="entry name" value="HTH_21"/>
    <property type="match status" value="1"/>
</dbReference>
<dbReference type="SUPFAM" id="SSF53098">
    <property type="entry name" value="Ribonuclease H-like"/>
    <property type="match status" value="1"/>
</dbReference>
<dbReference type="PROSITE" id="PS50994">
    <property type="entry name" value="INTEGRASE"/>
    <property type="match status" value="1"/>
</dbReference>
<reference evidence="2 3" key="1">
    <citation type="journal article" date="2011" name="J. Bacteriol.">
        <title>Complete genome sequence of Burkholderia rhizoxinica, an endosymbiont of Rhizopus microsporus.</title>
        <authorList>
            <person name="Lackner G."/>
            <person name="Moebius N."/>
            <person name="Partida-Martinez L."/>
            <person name="Hertweck C."/>
        </authorList>
    </citation>
    <scope>NUCLEOTIDE SEQUENCE [LARGE SCALE GENOMIC DNA]</scope>
    <source>
        <strain evidence="3">DSM 19002 / CIP 109453 / HKI 454</strain>
    </source>
</reference>
<dbReference type="InterPro" id="IPR012337">
    <property type="entry name" value="RNaseH-like_sf"/>
</dbReference>
<dbReference type="PANTHER" id="PTHR46889:SF4">
    <property type="entry name" value="TRANSPOSASE INSO FOR INSERTION SEQUENCE ELEMENT IS911B-RELATED"/>
    <property type="match status" value="1"/>
</dbReference>
<dbReference type="eggNOG" id="COG2801">
    <property type="taxonomic scope" value="Bacteria"/>
</dbReference>
<accession>E5ASJ9</accession>
<gene>
    <name evidence="2" type="ordered locus">RBRH_00206</name>
</gene>
<proteinExistence type="predicted"/>
<evidence type="ECO:0000259" key="1">
    <source>
        <dbReference type="PROSITE" id="PS50994"/>
    </source>
</evidence>
<dbReference type="AlphaFoldDB" id="E5ASJ9"/>
<dbReference type="NCBIfam" id="NF033516">
    <property type="entry name" value="transpos_IS3"/>
    <property type="match status" value="1"/>
</dbReference>
<feature type="domain" description="Integrase catalytic" evidence="1">
    <location>
        <begin position="114"/>
        <end position="172"/>
    </location>
</feature>
<dbReference type="HOGENOM" id="CLU_027402_21_0_4"/>
<dbReference type="InterPro" id="IPR048020">
    <property type="entry name" value="Transpos_IS3"/>
</dbReference>
<dbReference type="InterPro" id="IPR001584">
    <property type="entry name" value="Integrase_cat-core"/>
</dbReference>
<dbReference type="InterPro" id="IPR025948">
    <property type="entry name" value="HTH-like_dom"/>
</dbReference>
<evidence type="ECO:0000313" key="2">
    <source>
        <dbReference type="EMBL" id="CBW75581.1"/>
    </source>
</evidence>
<dbReference type="EMBL" id="FR687359">
    <property type="protein sequence ID" value="CBW75581.1"/>
    <property type="molecule type" value="Genomic_DNA"/>
</dbReference>
<organism evidence="2 3">
    <name type="scientific">Mycetohabitans rhizoxinica (strain DSM 19002 / CIP 109453 / HKI 454)</name>
    <name type="common">Paraburkholderia rhizoxinica</name>
    <dbReference type="NCBI Taxonomy" id="882378"/>
    <lineage>
        <taxon>Bacteria</taxon>
        <taxon>Pseudomonadati</taxon>
        <taxon>Pseudomonadota</taxon>
        <taxon>Betaproteobacteria</taxon>
        <taxon>Burkholderiales</taxon>
        <taxon>Burkholderiaceae</taxon>
        <taxon>Mycetohabitans</taxon>
    </lineage>
</organism>
<protein>
    <submittedName>
        <fullName evidence="2">Transposase</fullName>
    </submittedName>
</protein>
<dbReference type="PANTHER" id="PTHR46889">
    <property type="entry name" value="TRANSPOSASE INSF FOR INSERTION SEQUENCE IS3B-RELATED"/>
    <property type="match status" value="1"/>
</dbReference>
<dbReference type="InterPro" id="IPR050900">
    <property type="entry name" value="Transposase_IS3/IS150/IS904"/>
</dbReference>
<name>E5ASJ9_MYCRK</name>
<evidence type="ECO:0000313" key="3">
    <source>
        <dbReference type="Proteomes" id="UP000007437"/>
    </source>
</evidence>
<dbReference type="GO" id="GO:0015074">
    <property type="term" value="P:DNA integration"/>
    <property type="evidence" value="ECO:0007669"/>
    <property type="project" value="InterPro"/>
</dbReference>
<dbReference type="STRING" id="882378.RBRH_00206"/>